<comment type="subcellular location">
    <subcellularLocation>
        <location evidence="1">Cytoplasm</location>
    </subcellularLocation>
</comment>
<dbReference type="GO" id="GO:2000095">
    <property type="term" value="P:regulation of Wnt signaling pathway, planar cell polarity pathway"/>
    <property type="evidence" value="ECO:0007669"/>
    <property type="project" value="TreeGrafter"/>
</dbReference>
<sequence length="784" mass="85994">MHEVIAVKFKQLSACLQMEPDSRATCSQLLEHEYFTWDSFHQRPDWRMTPIKHVTVIVERKVCCPTLKMQTEVGPELLVTWPRGLCSGNGLRSEPFLSTVMDAARQPETSSMVRRTGAGEDAWWDREDRDRARTLDGLEAALSGFAELCYRRRRQRLRVWHALALRSDAGPLSPVSSRETGIRDSVLEEQLVEQELLLLRKQLDCLRRRDAGVISQLQDLDHQMNDLRFHTEESHDPETDSRASSGFYELSDAVSGSLSLSNSSNSVFSESLSSCHSSTYECEVIPLFSGRFRRSVSAPHPASTPPSSLQSPLQTRDPTADHPAPGPGPGGPQGSAGQNRVRPLVAAEHHTRLDGYISTLLQRRVPPPRPSRPRTSITTDPTKGILRLASLVARPPPTLGARRGEEVVACKGQDGHLANQVYSAAKTPKLSVCSLGFLNTSNSSPFAATLPKRLKEEKEKKVAMDSVSAPKNTEASPKHSTGRTRLATPRKKHNPRPSRQTGAADWLALGSSSHTLQEGMGLMARVQAGSKHGRTGSKNIKAGQEVTRSTIEEARSSEHNPQRGDKWTRCSGSRRFRVAEDPAGSRRKDRVPEDQLLDKHATSSRTTRGRRHRHRGRDAGVAVAKPRYRRKACCHQRVTPDRPSEAARRSDRCGRSRPTSGRLERSSSSSSLLLLPSSSTLMDTSEEDHSNYTSNCFADQGSCEEDTMVGSSSCSDPEEKGGAGGGARDGGGRGGGGEGAGRLVGRMSRQAGGTQDLVKIKASRNLKKKLLHFRSGSLTLMTTM</sequence>
<feature type="compositionally biased region" description="Basic residues" evidence="7">
    <location>
        <begin position="607"/>
        <end position="616"/>
    </location>
</feature>
<dbReference type="GO" id="GO:0016055">
    <property type="term" value="P:Wnt signaling pathway"/>
    <property type="evidence" value="ECO:0007669"/>
    <property type="project" value="UniProtKB-KW"/>
</dbReference>
<dbReference type="Proteomes" id="UP001174136">
    <property type="component" value="Unassembled WGS sequence"/>
</dbReference>
<proteinExistence type="inferred from homology"/>
<keyword evidence="3" id="KW-0217">Developmental protein</keyword>
<feature type="region of interest" description="Disordered" evidence="7">
    <location>
        <begin position="356"/>
        <end position="380"/>
    </location>
</feature>
<evidence type="ECO:0000313" key="8">
    <source>
        <dbReference type="EMBL" id="KAK0152881.1"/>
    </source>
</evidence>
<evidence type="ECO:0000256" key="6">
    <source>
        <dbReference type="ARBA" id="ARBA00023054"/>
    </source>
</evidence>
<keyword evidence="5" id="KW-0879">Wnt signaling pathway</keyword>
<gene>
    <name evidence="8" type="primary">dact1</name>
    <name evidence="8" type="ORF">N1851_005444</name>
</gene>
<evidence type="ECO:0000256" key="3">
    <source>
        <dbReference type="ARBA" id="ARBA00022473"/>
    </source>
</evidence>
<accession>A0AA47P6R1</accession>
<comment type="caution">
    <text evidence="8">The sequence shown here is derived from an EMBL/GenBank/DDBJ whole genome shotgun (WGS) entry which is preliminary data.</text>
</comment>
<keyword evidence="6" id="KW-0175">Coiled coil</keyword>
<dbReference type="PANTHER" id="PTHR15919:SF12">
    <property type="entry name" value="DAPPER HOMOLOG 1"/>
    <property type="match status" value="1"/>
</dbReference>
<evidence type="ECO:0000256" key="5">
    <source>
        <dbReference type="ARBA" id="ARBA00022687"/>
    </source>
</evidence>
<evidence type="ECO:0000313" key="9">
    <source>
        <dbReference type="Proteomes" id="UP001174136"/>
    </source>
</evidence>
<evidence type="ECO:0000256" key="4">
    <source>
        <dbReference type="ARBA" id="ARBA00022490"/>
    </source>
</evidence>
<feature type="compositionally biased region" description="Polar residues" evidence="7">
    <location>
        <begin position="469"/>
        <end position="479"/>
    </location>
</feature>
<feature type="region of interest" description="Disordered" evidence="7">
    <location>
        <begin position="457"/>
        <end position="505"/>
    </location>
</feature>
<dbReference type="AlphaFoldDB" id="A0AA47P6R1"/>
<feature type="compositionally biased region" description="Basic and acidic residues" evidence="7">
    <location>
        <begin position="550"/>
        <end position="568"/>
    </location>
</feature>
<comment type="similarity">
    <text evidence="2">Belongs to the dapper family.</text>
</comment>
<feature type="compositionally biased region" description="Low complexity" evidence="7">
    <location>
        <begin position="666"/>
        <end position="679"/>
    </location>
</feature>
<dbReference type="InterPro" id="IPR024843">
    <property type="entry name" value="Dapper"/>
</dbReference>
<dbReference type="PANTHER" id="PTHR15919">
    <property type="entry name" value="DAPPER-RELATED"/>
    <property type="match status" value="1"/>
</dbReference>
<feature type="compositionally biased region" description="Basic and acidic residues" evidence="7">
    <location>
        <begin position="638"/>
        <end position="654"/>
    </location>
</feature>
<keyword evidence="4" id="KW-0963">Cytoplasm</keyword>
<feature type="compositionally biased region" description="Low complexity" evidence="7">
    <location>
        <begin position="295"/>
        <end position="315"/>
    </location>
</feature>
<evidence type="ECO:0000256" key="2">
    <source>
        <dbReference type="ARBA" id="ARBA00010807"/>
    </source>
</evidence>
<protein>
    <submittedName>
        <fullName evidence="8">Dapper 1</fullName>
    </submittedName>
</protein>
<dbReference type="GO" id="GO:0046329">
    <property type="term" value="P:negative regulation of JNK cascade"/>
    <property type="evidence" value="ECO:0007669"/>
    <property type="project" value="TreeGrafter"/>
</dbReference>
<dbReference type="GO" id="GO:0090090">
    <property type="term" value="P:negative regulation of canonical Wnt signaling pathway"/>
    <property type="evidence" value="ECO:0007669"/>
    <property type="project" value="TreeGrafter"/>
</dbReference>
<feature type="compositionally biased region" description="Gly residues" evidence="7">
    <location>
        <begin position="722"/>
        <end position="742"/>
    </location>
</feature>
<dbReference type="GO" id="GO:0005737">
    <property type="term" value="C:cytoplasm"/>
    <property type="evidence" value="ECO:0007669"/>
    <property type="project" value="UniProtKB-SubCell"/>
</dbReference>
<organism evidence="8 9">
    <name type="scientific">Merluccius polli</name>
    <name type="common">Benguela hake</name>
    <name type="synonym">Merluccius cadenati</name>
    <dbReference type="NCBI Taxonomy" id="89951"/>
    <lineage>
        <taxon>Eukaryota</taxon>
        <taxon>Metazoa</taxon>
        <taxon>Chordata</taxon>
        <taxon>Craniata</taxon>
        <taxon>Vertebrata</taxon>
        <taxon>Euteleostomi</taxon>
        <taxon>Actinopterygii</taxon>
        <taxon>Neopterygii</taxon>
        <taxon>Teleostei</taxon>
        <taxon>Neoteleostei</taxon>
        <taxon>Acanthomorphata</taxon>
        <taxon>Zeiogadaria</taxon>
        <taxon>Gadariae</taxon>
        <taxon>Gadiformes</taxon>
        <taxon>Gadoidei</taxon>
        <taxon>Merlucciidae</taxon>
        <taxon>Merluccius</taxon>
    </lineage>
</organism>
<feature type="region of interest" description="Disordered" evidence="7">
    <location>
        <begin position="528"/>
        <end position="693"/>
    </location>
</feature>
<evidence type="ECO:0000256" key="7">
    <source>
        <dbReference type="SAM" id="MobiDB-lite"/>
    </source>
</evidence>
<evidence type="ECO:0000256" key="1">
    <source>
        <dbReference type="ARBA" id="ARBA00004496"/>
    </source>
</evidence>
<feature type="region of interest" description="Disordered" evidence="7">
    <location>
        <begin position="707"/>
        <end position="753"/>
    </location>
</feature>
<keyword evidence="9" id="KW-1185">Reference proteome</keyword>
<feature type="region of interest" description="Disordered" evidence="7">
    <location>
        <begin position="295"/>
        <end position="339"/>
    </location>
</feature>
<feature type="compositionally biased region" description="Basic and acidic residues" evidence="7">
    <location>
        <begin position="577"/>
        <end position="601"/>
    </location>
</feature>
<reference evidence="8" key="1">
    <citation type="journal article" date="2023" name="Front. Mar. Sci.">
        <title>A new Merluccius polli reference genome to investigate the effects of global change in West African waters.</title>
        <authorList>
            <person name="Mateo J.L."/>
            <person name="Blanco-Fernandez C."/>
            <person name="Garcia-Vazquez E."/>
            <person name="Machado-Schiaffino G."/>
        </authorList>
    </citation>
    <scope>NUCLEOTIDE SEQUENCE</scope>
    <source>
        <strain evidence="8">C29</strain>
        <tissue evidence="8">Fin</tissue>
    </source>
</reference>
<name>A0AA47P6R1_MERPO</name>
<dbReference type="Pfam" id="PF15268">
    <property type="entry name" value="Dapper"/>
    <property type="match status" value="2"/>
</dbReference>
<dbReference type="EMBL" id="JAOPHQ010000881">
    <property type="protein sequence ID" value="KAK0152881.1"/>
    <property type="molecule type" value="Genomic_DNA"/>
</dbReference>